<dbReference type="InterPro" id="IPR036770">
    <property type="entry name" value="Ankyrin_rpt-contain_sf"/>
</dbReference>
<evidence type="ECO:0000313" key="1">
    <source>
        <dbReference type="EMBL" id="VDI12608.1"/>
    </source>
</evidence>
<organism evidence="1 2">
    <name type="scientific">Mytilus galloprovincialis</name>
    <name type="common">Mediterranean mussel</name>
    <dbReference type="NCBI Taxonomy" id="29158"/>
    <lineage>
        <taxon>Eukaryota</taxon>
        <taxon>Metazoa</taxon>
        <taxon>Spiralia</taxon>
        <taxon>Lophotrochozoa</taxon>
        <taxon>Mollusca</taxon>
        <taxon>Bivalvia</taxon>
        <taxon>Autobranchia</taxon>
        <taxon>Pteriomorphia</taxon>
        <taxon>Mytilida</taxon>
        <taxon>Mytiloidea</taxon>
        <taxon>Mytilidae</taxon>
        <taxon>Mytilinae</taxon>
        <taxon>Mytilus</taxon>
    </lineage>
</organism>
<gene>
    <name evidence="1" type="ORF">MGAL_10B041551</name>
</gene>
<dbReference type="SUPFAM" id="SSF48403">
    <property type="entry name" value="Ankyrin repeat"/>
    <property type="match status" value="1"/>
</dbReference>
<keyword evidence="2" id="KW-1185">Reference proteome</keyword>
<dbReference type="InterPro" id="IPR002110">
    <property type="entry name" value="Ankyrin_rpt"/>
</dbReference>
<proteinExistence type="predicted"/>
<comment type="caution">
    <text evidence="1">The sequence shown here is derived from an EMBL/GenBank/DDBJ whole genome shotgun (WGS) entry which is preliminary data.</text>
</comment>
<sequence length="147" mass="16875">MGSAATKEHNNVCVPSLFHAIRNRKFKNARILIRNSKDVIINCVDFEGHTPLIEACRGNRHSKTESEREQFVNFLLQNGCDISKPDVYGWTAVMYAEEKQHYSIAAKLNRSESKTSCFKQRVDPPFDFIQNEEHVHVPGENHSVLDF</sequence>
<dbReference type="OrthoDB" id="6093688at2759"/>
<accession>A0A8B6D2J0</accession>
<name>A0A8B6D2J0_MYTGA</name>
<dbReference type="Pfam" id="PF12796">
    <property type="entry name" value="Ank_2"/>
    <property type="match status" value="1"/>
</dbReference>
<dbReference type="EMBL" id="UYJE01002657">
    <property type="protein sequence ID" value="VDI12608.1"/>
    <property type="molecule type" value="Genomic_DNA"/>
</dbReference>
<dbReference type="Proteomes" id="UP000596742">
    <property type="component" value="Unassembled WGS sequence"/>
</dbReference>
<dbReference type="AlphaFoldDB" id="A0A8B6D2J0"/>
<reference evidence="1" key="1">
    <citation type="submission" date="2018-11" db="EMBL/GenBank/DDBJ databases">
        <authorList>
            <person name="Alioto T."/>
            <person name="Alioto T."/>
        </authorList>
    </citation>
    <scope>NUCLEOTIDE SEQUENCE</scope>
</reference>
<protein>
    <submittedName>
        <fullName evidence="1">Uncharacterized protein</fullName>
    </submittedName>
</protein>
<evidence type="ECO:0000313" key="2">
    <source>
        <dbReference type="Proteomes" id="UP000596742"/>
    </source>
</evidence>
<dbReference type="Gene3D" id="1.25.40.20">
    <property type="entry name" value="Ankyrin repeat-containing domain"/>
    <property type="match status" value="1"/>
</dbReference>